<reference evidence="11" key="5">
    <citation type="submission" date="2018-04" db="UniProtKB">
        <authorList>
            <consortium name="EnsemblFungi"/>
        </authorList>
    </citation>
    <scope>IDENTIFICATION</scope>
    <source>
        <strain evidence="11">R3-111a-1</strain>
    </source>
</reference>
<evidence type="ECO:0000256" key="8">
    <source>
        <dbReference type="SAM" id="Phobius"/>
    </source>
</evidence>
<sequence>MAAPLSRRPRPSRAKLGSRLSRPFYTSTLIITLLAAYALFVRRAGVSGSHQLSPLRARAENTECRLVYLAKDKCAFVRAHCKDDEAGLLSYLGLYYCDLAHAQAFAFALLTAWLGLLFTTIGIAASDFFSVNLSTIANILGLSESLAGVTFLAFGNGSPDVFSTFAAMGSNSGSMAVGELIGAAGFITAVVAGSMALVREFKVTKRTFVRDVCFFIFAVTFSMVFLADGKLHLWECCVMVSFYLFYVVMVVTWHWFSTRRKRRRQREATARAHFFGTTGEPSDELEPYRDDDGDDDGDDAAPVGARASRAASDAMPDISVLERATPRIAVGDVGAPEDEDDIDRDMQVAAEVTNSMRVNRPRGSRSNTTLGQIRPSFVGALEFRSVLASLQRAGSTSGNVPLAPMHSRGNSENIDPASVARLVLEEPAGFDWPSLPRDGNSSAGRDRARSHGNLPLDWSFPAAPAIVMESPTSPRSPPENGLRLGGEAPLEPGPSGVTKDGALAPPPIDMHLRPPTYDAEAHTPESTAVASPASLSLQIPSPQPQSSGYSSPSLSAFPMLSESPMLMSPNAHSPLITAQASPYMDNGGYFGLEVQERRCKPVRWWPYSVLPPPQVMSNSLFPTLQGWADKSIWDKFASLISIPSIFLLVITLPVVESDVPGMNDPEADLAADRSRLGGSGLAADADSMGRRASVEPETEWERYRRNSRDARPSRHTTPLISSGLGPPLLVVPDVGSASGVGGTALSPQVAKRDQHSPRLTSGSDTLESDDSLGWSRWLVCVQLFTGPLFTVLIVWANMLEDLEHPGKVLVKMLLCSLVLSLVLLAVMLSTTSPDVRPRYHFLFCFLGFIISVAWISTIAGEVVGVLKTLGVVLGISEAILGLTIFAVGNSLGDLVADITVARLGYPVMALSACFGGPMLNILLGIGIGGAWMTIKAANESHGKHPDIPLTYKPYHVQVGGTLIVSAFTVLLTLVFLLVAVPTNNWIMSRKIGFSLIGIWSISTMINLIVEMAGAWTEIAQGAR</sequence>
<evidence type="ECO:0000256" key="7">
    <source>
        <dbReference type="SAM" id="MobiDB-lite"/>
    </source>
</evidence>
<accession>J3NJU5</accession>
<organism evidence="10">
    <name type="scientific">Gaeumannomyces tritici (strain R3-111a-1)</name>
    <name type="common">Wheat and barley take-all root rot fungus</name>
    <name type="synonym">Gaeumannomyces graminis var. tritici</name>
    <dbReference type="NCBI Taxonomy" id="644352"/>
    <lineage>
        <taxon>Eukaryota</taxon>
        <taxon>Fungi</taxon>
        <taxon>Dikarya</taxon>
        <taxon>Ascomycota</taxon>
        <taxon>Pezizomycotina</taxon>
        <taxon>Sordariomycetes</taxon>
        <taxon>Sordariomycetidae</taxon>
        <taxon>Magnaporthales</taxon>
        <taxon>Magnaporthaceae</taxon>
        <taxon>Gaeumannomyces</taxon>
    </lineage>
</organism>
<evidence type="ECO:0000256" key="4">
    <source>
        <dbReference type="ARBA" id="ARBA00022692"/>
    </source>
</evidence>
<evidence type="ECO:0000256" key="1">
    <source>
        <dbReference type="ARBA" id="ARBA00004141"/>
    </source>
</evidence>
<feature type="transmembrane region" description="Helical" evidence="8">
    <location>
        <begin position="808"/>
        <end position="827"/>
    </location>
</feature>
<gene>
    <name evidence="11" type="primary">20341984</name>
    <name evidence="10" type="ORF">GGTG_01526</name>
</gene>
<feature type="compositionally biased region" description="Low complexity" evidence="7">
    <location>
        <begin position="530"/>
        <end position="552"/>
    </location>
</feature>
<dbReference type="GO" id="GO:0016020">
    <property type="term" value="C:membrane"/>
    <property type="evidence" value="ECO:0007669"/>
    <property type="project" value="UniProtKB-SubCell"/>
</dbReference>
<dbReference type="RefSeq" id="XP_009217557.1">
    <property type="nucleotide sequence ID" value="XM_009219293.1"/>
</dbReference>
<keyword evidence="3" id="KW-0813">Transport</keyword>
<dbReference type="GO" id="GO:0006874">
    <property type="term" value="P:intracellular calcium ion homeostasis"/>
    <property type="evidence" value="ECO:0007669"/>
    <property type="project" value="TreeGrafter"/>
</dbReference>
<feature type="compositionally biased region" description="Basic and acidic residues" evidence="7">
    <location>
        <begin position="687"/>
        <end position="712"/>
    </location>
</feature>
<evidence type="ECO:0000313" key="12">
    <source>
        <dbReference type="Proteomes" id="UP000006039"/>
    </source>
</evidence>
<feature type="transmembrane region" description="Helical" evidence="8">
    <location>
        <begin position="208"/>
        <end position="226"/>
    </location>
</feature>
<dbReference type="FunCoup" id="J3NJU5">
    <property type="interactions" value="11"/>
</dbReference>
<reference evidence="10" key="2">
    <citation type="submission" date="2010-07" db="EMBL/GenBank/DDBJ databases">
        <authorList>
            <consortium name="The Broad Institute Genome Sequencing Platform"/>
            <consortium name="Broad Institute Genome Sequencing Center for Infectious Disease"/>
            <person name="Ma L.-J."/>
            <person name="Dead R."/>
            <person name="Young S."/>
            <person name="Zeng Q."/>
            <person name="Koehrsen M."/>
            <person name="Alvarado L."/>
            <person name="Berlin A."/>
            <person name="Chapman S.B."/>
            <person name="Chen Z."/>
            <person name="Freedman E."/>
            <person name="Gellesch M."/>
            <person name="Goldberg J."/>
            <person name="Griggs A."/>
            <person name="Gujja S."/>
            <person name="Heilman E.R."/>
            <person name="Heiman D."/>
            <person name="Hepburn T."/>
            <person name="Howarth C."/>
            <person name="Jen D."/>
            <person name="Larson L."/>
            <person name="Mehta T."/>
            <person name="Neiman D."/>
            <person name="Pearson M."/>
            <person name="Roberts A."/>
            <person name="Saif S."/>
            <person name="Shea T."/>
            <person name="Shenoy N."/>
            <person name="Sisk P."/>
            <person name="Stolte C."/>
            <person name="Sykes S."/>
            <person name="Walk T."/>
            <person name="White J."/>
            <person name="Yandava C."/>
            <person name="Haas B."/>
            <person name="Nusbaum C."/>
            <person name="Birren B."/>
        </authorList>
    </citation>
    <scope>NUCLEOTIDE SEQUENCE</scope>
    <source>
        <strain evidence="10">R3-111a-1</strain>
    </source>
</reference>
<comment type="similarity">
    <text evidence="2">Belongs to the Ca(2+):cation antiporter (CaCA) (TC 2.A.19) family.</text>
</comment>
<dbReference type="Gene3D" id="1.20.1420.30">
    <property type="entry name" value="NCX, central ion-binding region"/>
    <property type="match status" value="2"/>
</dbReference>
<feature type="transmembrane region" description="Helical" evidence="8">
    <location>
        <begin position="839"/>
        <end position="857"/>
    </location>
</feature>
<keyword evidence="5 8" id="KW-1133">Transmembrane helix</keyword>
<feature type="region of interest" description="Disordered" evidence="7">
    <location>
        <begin position="742"/>
        <end position="768"/>
    </location>
</feature>
<feature type="transmembrane region" description="Helical" evidence="8">
    <location>
        <begin position="991"/>
        <end position="1009"/>
    </location>
</feature>
<dbReference type="PANTHER" id="PTHR12266:SF0">
    <property type="entry name" value="MITOCHONDRIAL SODIUM_CALCIUM EXCHANGER PROTEIN"/>
    <property type="match status" value="1"/>
</dbReference>
<feature type="transmembrane region" description="Helical" evidence="8">
    <location>
        <begin position="136"/>
        <end position="155"/>
    </location>
</feature>
<keyword evidence="12" id="KW-1185">Reference proteome</keyword>
<dbReference type="GO" id="GO:0008324">
    <property type="term" value="F:monoatomic cation transmembrane transporter activity"/>
    <property type="evidence" value="ECO:0007669"/>
    <property type="project" value="TreeGrafter"/>
</dbReference>
<dbReference type="STRING" id="644352.J3NJU5"/>
<keyword evidence="4 8" id="KW-0812">Transmembrane</keyword>
<feature type="transmembrane region" description="Helical" evidence="8">
    <location>
        <begin position="954"/>
        <end position="979"/>
    </location>
</feature>
<dbReference type="OrthoDB" id="407410at2759"/>
<protein>
    <submittedName>
        <fullName evidence="10">Sodium/calcium exchanger protein</fullName>
    </submittedName>
</protein>
<feature type="transmembrane region" description="Helical" evidence="8">
    <location>
        <begin position="869"/>
        <end position="888"/>
    </location>
</feature>
<feature type="transmembrane region" description="Helical" evidence="8">
    <location>
        <begin position="104"/>
        <end position="124"/>
    </location>
</feature>
<dbReference type="EMBL" id="GL385395">
    <property type="protein sequence ID" value="EJT81548.1"/>
    <property type="molecule type" value="Genomic_DNA"/>
</dbReference>
<dbReference type="PANTHER" id="PTHR12266">
    <property type="entry name" value="NA+/CA2+ K+ INDEPENDENT EXCHANGER"/>
    <property type="match status" value="1"/>
</dbReference>
<feature type="transmembrane region" description="Helical" evidence="8">
    <location>
        <begin position="908"/>
        <end position="934"/>
    </location>
</feature>
<feature type="region of interest" description="Disordered" evidence="7">
    <location>
        <begin position="468"/>
        <end position="552"/>
    </location>
</feature>
<feature type="domain" description="Sodium/calcium exchanger membrane region" evidence="9">
    <location>
        <begin position="112"/>
        <end position="251"/>
    </location>
</feature>
<reference evidence="12" key="1">
    <citation type="submission" date="2010-07" db="EMBL/GenBank/DDBJ databases">
        <title>The genome sequence of Gaeumannomyces graminis var. tritici strain R3-111a-1.</title>
        <authorList>
            <consortium name="The Broad Institute Genome Sequencing Platform"/>
            <person name="Ma L.-J."/>
            <person name="Dead R."/>
            <person name="Young S."/>
            <person name="Zeng Q."/>
            <person name="Koehrsen M."/>
            <person name="Alvarado L."/>
            <person name="Berlin A."/>
            <person name="Chapman S.B."/>
            <person name="Chen Z."/>
            <person name="Freedman E."/>
            <person name="Gellesch M."/>
            <person name="Goldberg J."/>
            <person name="Griggs A."/>
            <person name="Gujja S."/>
            <person name="Heilman E.R."/>
            <person name="Heiman D."/>
            <person name="Hepburn T."/>
            <person name="Howarth C."/>
            <person name="Jen D."/>
            <person name="Larson L."/>
            <person name="Mehta T."/>
            <person name="Neiman D."/>
            <person name="Pearson M."/>
            <person name="Roberts A."/>
            <person name="Saif S."/>
            <person name="Shea T."/>
            <person name="Shenoy N."/>
            <person name="Sisk P."/>
            <person name="Stolte C."/>
            <person name="Sykes S."/>
            <person name="Walk T."/>
            <person name="White J."/>
            <person name="Yandava C."/>
            <person name="Haas B."/>
            <person name="Nusbaum C."/>
            <person name="Birren B."/>
        </authorList>
    </citation>
    <scope>NUCLEOTIDE SEQUENCE [LARGE SCALE GENOMIC DNA]</scope>
    <source>
        <strain evidence="12">R3-111a-1</strain>
    </source>
</reference>
<evidence type="ECO:0000313" key="11">
    <source>
        <dbReference type="EnsemblFungi" id="EJT81548"/>
    </source>
</evidence>
<feature type="transmembrane region" description="Helical" evidence="8">
    <location>
        <begin position="175"/>
        <end position="196"/>
    </location>
</feature>
<dbReference type="HOGENOM" id="CLU_004979_2_0_1"/>
<name>J3NJU5_GAET3</name>
<dbReference type="eggNOG" id="KOG2399">
    <property type="taxonomic scope" value="Eukaryota"/>
</dbReference>
<evidence type="ECO:0000259" key="9">
    <source>
        <dbReference type="Pfam" id="PF01699"/>
    </source>
</evidence>
<feature type="transmembrane region" description="Helical" evidence="8">
    <location>
        <begin position="20"/>
        <end position="40"/>
    </location>
</feature>
<evidence type="ECO:0000256" key="2">
    <source>
        <dbReference type="ARBA" id="ARBA00008170"/>
    </source>
</evidence>
<dbReference type="VEuPathDB" id="FungiDB:GGTG_01526"/>
<keyword evidence="6 8" id="KW-0472">Membrane</keyword>
<dbReference type="EnsemblFungi" id="EJT81548">
    <property type="protein sequence ID" value="EJT81548"/>
    <property type="gene ID" value="GGTG_01526"/>
</dbReference>
<evidence type="ECO:0000256" key="5">
    <source>
        <dbReference type="ARBA" id="ARBA00022989"/>
    </source>
</evidence>
<reference evidence="11" key="4">
    <citation type="journal article" date="2015" name="G3 (Bethesda)">
        <title>Genome sequences of three phytopathogenic species of the Magnaporthaceae family of fungi.</title>
        <authorList>
            <person name="Okagaki L.H."/>
            <person name="Nunes C.C."/>
            <person name="Sailsbery J."/>
            <person name="Clay B."/>
            <person name="Brown D."/>
            <person name="John T."/>
            <person name="Oh Y."/>
            <person name="Young N."/>
            <person name="Fitzgerald M."/>
            <person name="Haas B.J."/>
            <person name="Zeng Q."/>
            <person name="Young S."/>
            <person name="Adiconis X."/>
            <person name="Fan L."/>
            <person name="Levin J.Z."/>
            <person name="Mitchell T.K."/>
            <person name="Okubara P.A."/>
            <person name="Farman M.L."/>
            <person name="Kohn L.M."/>
            <person name="Birren B."/>
            <person name="Ma L.-J."/>
            <person name="Dean R.A."/>
        </authorList>
    </citation>
    <scope>NUCLEOTIDE SEQUENCE</scope>
    <source>
        <strain evidence="11">R3-111a-1</strain>
    </source>
</reference>
<feature type="transmembrane region" description="Helical" evidence="8">
    <location>
        <begin position="232"/>
        <end position="256"/>
    </location>
</feature>
<dbReference type="GeneID" id="20341984"/>
<feature type="domain" description="Sodium/calcium exchanger membrane region" evidence="9">
    <location>
        <begin position="845"/>
        <end position="1006"/>
    </location>
</feature>
<comment type="subcellular location">
    <subcellularLocation>
        <location evidence="1">Membrane</location>
        <topology evidence="1">Multi-pass membrane protein</topology>
    </subcellularLocation>
</comment>
<feature type="transmembrane region" description="Helical" evidence="8">
    <location>
        <begin position="774"/>
        <end position="796"/>
    </location>
</feature>
<evidence type="ECO:0000313" key="10">
    <source>
        <dbReference type="EMBL" id="EJT81548.1"/>
    </source>
</evidence>
<evidence type="ECO:0000256" key="6">
    <source>
        <dbReference type="ARBA" id="ARBA00023136"/>
    </source>
</evidence>
<reference evidence="10" key="3">
    <citation type="submission" date="2010-09" db="EMBL/GenBank/DDBJ databases">
        <title>Annotation of Gaeumannomyces graminis var. tritici R3-111a-1.</title>
        <authorList>
            <consortium name="The Broad Institute Genome Sequencing Platform"/>
            <person name="Ma L.-J."/>
            <person name="Dead R."/>
            <person name="Young S.K."/>
            <person name="Zeng Q."/>
            <person name="Gargeya S."/>
            <person name="Fitzgerald M."/>
            <person name="Haas B."/>
            <person name="Abouelleil A."/>
            <person name="Alvarado L."/>
            <person name="Arachchi H.M."/>
            <person name="Berlin A."/>
            <person name="Brown A."/>
            <person name="Chapman S.B."/>
            <person name="Chen Z."/>
            <person name="Dunbar C."/>
            <person name="Freedman E."/>
            <person name="Gearin G."/>
            <person name="Gellesch M."/>
            <person name="Goldberg J."/>
            <person name="Griggs A."/>
            <person name="Gujja S."/>
            <person name="Heiman D."/>
            <person name="Howarth C."/>
            <person name="Larson L."/>
            <person name="Lui A."/>
            <person name="MacDonald P.J.P."/>
            <person name="Mehta T."/>
            <person name="Montmayeur A."/>
            <person name="Murphy C."/>
            <person name="Neiman D."/>
            <person name="Pearson M."/>
            <person name="Priest M."/>
            <person name="Roberts A."/>
            <person name="Saif S."/>
            <person name="Shea T."/>
            <person name="Shenoy N."/>
            <person name="Sisk P."/>
            <person name="Stolte C."/>
            <person name="Sykes S."/>
            <person name="Yandava C."/>
            <person name="Wortman J."/>
            <person name="Nusbaum C."/>
            <person name="Birren B."/>
        </authorList>
    </citation>
    <scope>NUCLEOTIDE SEQUENCE</scope>
    <source>
        <strain evidence="10">R3-111a-1</strain>
    </source>
</reference>
<dbReference type="Proteomes" id="UP000006039">
    <property type="component" value="Unassembled WGS sequence"/>
</dbReference>
<feature type="compositionally biased region" description="Acidic residues" evidence="7">
    <location>
        <begin position="281"/>
        <end position="299"/>
    </location>
</feature>
<dbReference type="InterPro" id="IPR004837">
    <property type="entry name" value="NaCa_Exmemb"/>
</dbReference>
<feature type="region of interest" description="Disordered" evidence="7">
    <location>
        <begin position="269"/>
        <end position="316"/>
    </location>
</feature>
<dbReference type="AlphaFoldDB" id="J3NJU5"/>
<evidence type="ECO:0000256" key="3">
    <source>
        <dbReference type="ARBA" id="ARBA00022448"/>
    </source>
</evidence>
<dbReference type="InterPro" id="IPR044880">
    <property type="entry name" value="NCX_ion-bd_dom_sf"/>
</dbReference>
<dbReference type="InterPro" id="IPR051359">
    <property type="entry name" value="CaCA_antiporter"/>
</dbReference>
<feature type="region of interest" description="Disordered" evidence="7">
    <location>
        <begin position="680"/>
        <end position="723"/>
    </location>
</feature>
<proteinExistence type="inferred from homology"/>
<dbReference type="Pfam" id="PF01699">
    <property type="entry name" value="Na_Ca_ex"/>
    <property type="match status" value="2"/>
</dbReference>
<feature type="region of interest" description="Disordered" evidence="7">
    <location>
        <begin position="429"/>
        <end position="455"/>
    </location>
</feature>